<feature type="region of interest" description="Disordered" evidence="1">
    <location>
        <begin position="77"/>
        <end position="110"/>
    </location>
</feature>
<proteinExistence type="predicted"/>
<feature type="compositionally biased region" description="Basic and acidic residues" evidence="1">
    <location>
        <begin position="92"/>
        <end position="104"/>
    </location>
</feature>
<gene>
    <name evidence="2" type="ORF">Taro_047063</name>
</gene>
<keyword evidence="3" id="KW-1185">Reference proteome</keyword>
<evidence type="ECO:0000313" key="3">
    <source>
        <dbReference type="Proteomes" id="UP000652761"/>
    </source>
</evidence>
<evidence type="ECO:0000313" key="2">
    <source>
        <dbReference type="EMBL" id="MQM14133.1"/>
    </source>
</evidence>
<organism evidence="2 3">
    <name type="scientific">Colocasia esculenta</name>
    <name type="common">Wild taro</name>
    <name type="synonym">Arum esculentum</name>
    <dbReference type="NCBI Taxonomy" id="4460"/>
    <lineage>
        <taxon>Eukaryota</taxon>
        <taxon>Viridiplantae</taxon>
        <taxon>Streptophyta</taxon>
        <taxon>Embryophyta</taxon>
        <taxon>Tracheophyta</taxon>
        <taxon>Spermatophyta</taxon>
        <taxon>Magnoliopsida</taxon>
        <taxon>Liliopsida</taxon>
        <taxon>Araceae</taxon>
        <taxon>Aroideae</taxon>
        <taxon>Colocasieae</taxon>
        <taxon>Colocasia</taxon>
    </lineage>
</organism>
<dbReference type="AlphaFoldDB" id="A0A843WRS5"/>
<dbReference type="EMBL" id="NMUH01005973">
    <property type="protein sequence ID" value="MQM14133.1"/>
    <property type="molecule type" value="Genomic_DNA"/>
</dbReference>
<name>A0A843WRS5_COLES</name>
<dbReference type="Proteomes" id="UP000652761">
    <property type="component" value="Unassembled WGS sequence"/>
</dbReference>
<reference evidence="2" key="1">
    <citation type="submission" date="2017-07" db="EMBL/GenBank/DDBJ databases">
        <title>Taro Niue Genome Assembly and Annotation.</title>
        <authorList>
            <person name="Atibalentja N."/>
            <person name="Keating K."/>
            <person name="Fields C.J."/>
        </authorList>
    </citation>
    <scope>NUCLEOTIDE SEQUENCE</scope>
    <source>
        <strain evidence="2">Niue_2</strain>
        <tissue evidence="2">Leaf</tissue>
    </source>
</reference>
<sequence length="110" mass="12060">MTHAVVPTVFPFCSKCHLRSLNAGRQPAAFPPEGPKGKPCPRARDDTPNGPRKHPRQTRCCRALLAHRDPIVMGRATVRSTASRQGSGPRQEPCRDRATCRDNHLVATGN</sequence>
<protein>
    <submittedName>
        <fullName evidence="2">Uncharacterized protein</fullName>
    </submittedName>
</protein>
<evidence type="ECO:0000256" key="1">
    <source>
        <dbReference type="SAM" id="MobiDB-lite"/>
    </source>
</evidence>
<comment type="caution">
    <text evidence="2">The sequence shown here is derived from an EMBL/GenBank/DDBJ whole genome shotgun (WGS) entry which is preliminary data.</text>
</comment>
<feature type="compositionally biased region" description="Polar residues" evidence="1">
    <location>
        <begin position="78"/>
        <end position="88"/>
    </location>
</feature>
<feature type="region of interest" description="Disordered" evidence="1">
    <location>
        <begin position="24"/>
        <end position="58"/>
    </location>
</feature>
<accession>A0A843WRS5</accession>